<feature type="compositionally biased region" description="Pro residues" evidence="1">
    <location>
        <begin position="51"/>
        <end position="60"/>
    </location>
</feature>
<dbReference type="Proteomes" id="UP001221142">
    <property type="component" value="Unassembled WGS sequence"/>
</dbReference>
<evidence type="ECO:0000313" key="2">
    <source>
        <dbReference type="EMBL" id="KAJ7632670.1"/>
    </source>
</evidence>
<sequence length="153" mass="16302">MYRISRIARSFRNASIPKRYASTEGAAPGIPPAAQPTRQPATSMSFLMPDTQPPPPPPEIQIPFAPDFWGSSSSEASPTHSEPELPKLSVVTDVGTKHSHNLFPDPSVVQEAPPPAPSVAQQGQGKGGILQDMSEDLGIPSLRAGLSKWLNKS</sequence>
<feature type="region of interest" description="Disordered" evidence="1">
    <location>
        <begin position="1"/>
        <end position="153"/>
    </location>
</feature>
<proteinExistence type="predicted"/>
<accession>A0AAD7BY02</accession>
<organism evidence="2 3">
    <name type="scientific">Roridomyces roridus</name>
    <dbReference type="NCBI Taxonomy" id="1738132"/>
    <lineage>
        <taxon>Eukaryota</taxon>
        <taxon>Fungi</taxon>
        <taxon>Dikarya</taxon>
        <taxon>Basidiomycota</taxon>
        <taxon>Agaricomycotina</taxon>
        <taxon>Agaricomycetes</taxon>
        <taxon>Agaricomycetidae</taxon>
        <taxon>Agaricales</taxon>
        <taxon>Marasmiineae</taxon>
        <taxon>Mycenaceae</taxon>
        <taxon>Roridomyces</taxon>
    </lineage>
</organism>
<evidence type="ECO:0000256" key="1">
    <source>
        <dbReference type="SAM" id="MobiDB-lite"/>
    </source>
</evidence>
<dbReference type="EMBL" id="JARKIF010000008">
    <property type="protein sequence ID" value="KAJ7632670.1"/>
    <property type="molecule type" value="Genomic_DNA"/>
</dbReference>
<protein>
    <submittedName>
        <fullName evidence="2">Uncharacterized protein</fullName>
    </submittedName>
</protein>
<feature type="compositionally biased region" description="Low complexity" evidence="1">
    <location>
        <begin position="61"/>
        <end position="80"/>
    </location>
</feature>
<gene>
    <name evidence="2" type="ORF">FB45DRAFT_913117</name>
</gene>
<comment type="caution">
    <text evidence="2">The sequence shown here is derived from an EMBL/GenBank/DDBJ whole genome shotgun (WGS) entry which is preliminary data.</text>
</comment>
<reference evidence="2" key="1">
    <citation type="submission" date="2023-03" db="EMBL/GenBank/DDBJ databases">
        <title>Massive genome expansion in bonnet fungi (Mycena s.s.) driven by repeated elements and novel gene families across ecological guilds.</title>
        <authorList>
            <consortium name="Lawrence Berkeley National Laboratory"/>
            <person name="Harder C.B."/>
            <person name="Miyauchi S."/>
            <person name="Viragh M."/>
            <person name="Kuo A."/>
            <person name="Thoen E."/>
            <person name="Andreopoulos B."/>
            <person name="Lu D."/>
            <person name="Skrede I."/>
            <person name="Drula E."/>
            <person name="Henrissat B."/>
            <person name="Morin E."/>
            <person name="Kohler A."/>
            <person name="Barry K."/>
            <person name="LaButti K."/>
            <person name="Morin E."/>
            <person name="Salamov A."/>
            <person name="Lipzen A."/>
            <person name="Mereny Z."/>
            <person name="Hegedus B."/>
            <person name="Baldrian P."/>
            <person name="Stursova M."/>
            <person name="Weitz H."/>
            <person name="Taylor A."/>
            <person name="Grigoriev I.V."/>
            <person name="Nagy L.G."/>
            <person name="Martin F."/>
            <person name="Kauserud H."/>
        </authorList>
    </citation>
    <scope>NUCLEOTIDE SEQUENCE</scope>
    <source>
        <strain evidence="2">9284</strain>
    </source>
</reference>
<name>A0AAD7BY02_9AGAR</name>
<dbReference type="AlphaFoldDB" id="A0AAD7BY02"/>
<evidence type="ECO:0000313" key="3">
    <source>
        <dbReference type="Proteomes" id="UP001221142"/>
    </source>
</evidence>
<keyword evidence="3" id="KW-1185">Reference proteome</keyword>